<protein>
    <submittedName>
        <fullName evidence="1">Uncharacterized protein</fullName>
    </submittedName>
</protein>
<organism evidence="1 2">
    <name type="scientific">Pilimelia anulata</name>
    <dbReference type="NCBI Taxonomy" id="53371"/>
    <lineage>
        <taxon>Bacteria</taxon>
        <taxon>Bacillati</taxon>
        <taxon>Actinomycetota</taxon>
        <taxon>Actinomycetes</taxon>
        <taxon>Micromonosporales</taxon>
        <taxon>Micromonosporaceae</taxon>
        <taxon>Pilimelia</taxon>
    </lineage>
</organism>
<keyword evidence="2" id="KW-1185">Reference proteome</keyword>
<comment type="caution">
    <text evidence="1">The sequence shown here is derived from an EMBL/GenBank/DDBJ whole genome shotgun (WGS) entry which is preliminary data.</text>
</comment>
<reference evidence="1" key="2">
    <citation type="submission" date="2020-09" db="EMBL/GenBank/DDBJ databases">
        <authorList>
            <person name="Sun Q."/>
            <person name="Ohkuma M."/>
        </authorList>
    </citation>
    <scope>NUCLEOTIDE SEQUENCE</scope>
    <source>
        <strain evidence="1">JCM 3090</strain>
    </source>
</reference>
<reference evidence="1" key="1">
    <citation type="journal article" date="2014" name="Int. J. Syst. Evol. Microbiol.">
        <title>Complete genome sequence of Corynebacterium casei LMG S-19264T (=DSM 44701T), isolated from a smear-ripened cheese.</title>
        <authorList>
            <consortium name="US DOE Joint Genome Institute (JGI-PGF)"/>
            <person name="Walter F."/>
            <person name="Albersmeier A."/>
            <person name="Kalinowski J."/>
            <person name="Ruckert C."/>
        </authorList>
    </citation>
    <scope>NUCLEOTIDE SEQUENCE</scope>
    <source>
        <strain evidence="1">JCM 3090</strain>
    </source>
</reference>
<dbReference type="RefSeq" id="WP_189168728.1">
    <property type="nucleotide sequence ID" value="NZ_BMQB01000001.1"/>
</dbReference>
<evidence type="ECO:0000313" key="2">
    <source>
        <dbReference type="Proteomes" id="UP000649739"/>
    </source>
</evidence>
<gene>
    <name evidence="1" type="ORF">GCM10010123_09530</name>
</gene>
<name>A0A8J3F7T6_9ACTN</name>
<accession>A0A8J3F7T6</accession>
<proteinExistence type="predicted"/>
<dbReference type="AlphaFoldDB" id="A0A8J3F7T6"/>
<dbReference type="Proteomes" id="UP000649739">
    <property type="component" value="Unassembled WGS sequence"/>
</dbReference>
<sequence>MCGLSYSQFIIRDIGTGPEDDIYREPGSLVAVADDQATVYTATQIGTVQVDVQPTTEAQPVDLDGWDEAVAFSITSDGELTVCGLMGDLVDDMPNLAAAGPGTYVRTGWWSVRVGSRSCTGCRHGRRRWRRSRCSVSRPDGQRCGPIPGVGWGRGVVSGVLVVAG</sequence>
<evidence type="ECO:0000313" key="1">
    <source>
        <dbReference type="EMBL" id="GGJ81834.1"/>
    </source>
</evidence>
<dbReference type="EMBL" id="BMQB01000001">
    <property type="protein sequence ID" value="GGJ81834.1"/>
    <property type="molecule type" value="Genomic_DNA"/>
</dbReference>